<keyword evidence="2" id="KW-1185">Reference proteome</keyword>
<gene>
    <name evidence="1" type="ORF">PoB_002406900</name>
</gene>
<reference evidence="1 2" key="1">
    <citation type="journal article" date="2021" name="Elife">
        <title>Chloroplast acquisition without the gene transfer in kleptoplastic sea slugs, Plakobranchus ocellatus.</title>
        <authorList>
            <person name="Maeda T."/>
            <person name="Takahashi S."/>
            <person name="Yoshida T."/>
            <person name="Shimamura S."/>
            <person name="Takaki Y."/>
            <person name="Nagai Y."/>
            <person name="Toyoda A."/>
            <person name="Suzuki Y."/>
            <person name="Arimoto A."/>
            <person name="Ishii H."/>
            <person name="Satoh N."/>
            <person name="Nishiyama T."/>
            <person name="Hasebe M."/>
            <person name="Maruyama T."/>
            <person name="Minagawa J."/>
            <person name="Obokata J."/>
            <person name="Shigenobu S."/>
        </authorList>
    </citation>
    <scope>NUCLEOTIDE SEQUENCE [LARGE SCALE GENOMIC DNA]</scope>
</reference>
<name>A0AAV3ZT26_9GAST</name>
<proteinExistence type="predicted"/>
<accession>A0AAV3ZT26</accession>
<dbReference type="EMBL" id="BLXT01002789">
    <property type="protein sequence ID" value="GFN97563.1"/>
    <property type="molecule type" value="Genomic_DNA"/>
</dbReference>
<evidence type="ECO:0000313" key="2">
    <source>
        <dbReference type="Proteomes" id="UP000735302"/>
    </source>
</evidence>
<sequence>MPLPLLKGYRGSKALYKSLPYLSAPYKRFQRIQGPLQKSAMPLCSALYKSLPYLLHLRKVTEDPKPFTKVCHASLPLTKEDPKPFTKVFHTFLTHTIGYSGPKALLQNSAIPF</sequence>
<protein>
    <submittedName>
        <fullName evidence="1">Uncharacterized protein</fullName>
    </submittedName>
</protein>
<evidence type="ECO:0000313" key="1">
    <source>
        <dbReference type="EMBL" id="GFN97563.1"/>
    </source>
</evidence>
<organism evidence="1 2">
    <name type="scientific">Plakobranchus ocellatus</name>
    <dbReference type="NCBI Taxonomy" id="259542"/>
    <lineage>
        <taxon>Eukaryota</taxon>
        <taxon>Metazoa</taxon>
        <taxon>Spiralia</taxon>
        <taxon>Lophotrochozoa</taxon>
        <taxon>Mollusca</taxon>
        <taxon>Gastropoda</taxon>
        <taxon>Heterobranchia</taxon>
        <taxon>Euthyneura</taxon>
        <taxon>Panpulmonata</taxon>
        <taxon>Sacoglossa</taxon>
        <taxon>Placobranchoidea</taxon>
        <taxon>Plakobranchidae</taxon>
        <taxon>Plakobranchus</taxon>
    </lineage>
</organism>
<dbReference type="Proteomes" id="UP000735302">
    <property type="component" value="Unassembled WGS sequence"/>
</dbReference>
<dbReference type="AlphaFoldDB" id="A0AAV3ZT26"/>
<comment type="caution">
    <text evidence="1">The sequence shown here is derived from an EMBL/GenBank/DDBJ whole genome shotgun (WGS) entry which is preliminary data.</text>
</comment>